<dbReference type="EMBL" id="JAUEPN010000011">
    <property type="protein sequence ID" value="KAK3290995.1"/>
    <property type="molecule type" value="Genomic_DNA"/>
</dbReference>
<dbReference type="Gene3D" id="3.10.490.10">
    <property type="entry name" value="Gamma-glutamyl cyclotransferase-like"/>
    <property type="match status" value="1"/>
</dbReference>
<protein>
    <submittedName>
        <fullName evidence="1">Uncharacterized protein</fullName>
    </submittedName>
</protein>
<dbReference type="Proteomes" id="UP001278766">
    <property type="component" value="Unassembled WGS sequence"/>
</dbReference>
<accession>A0AAE0H6S8</accession>
<organism evidence="1 2">
    <name type="scientific">Chaetomium fimeti</name>
    <dbReference type="NCBI Taxonomy" id="1854472"/>
    <lineage>
        <taxon>Eukaryota</taxon>
        <taxon>Fungi</taxon>
        <taxon>Dikarya</taxon>
        <taxon>Ascomycota</taxon>
        <taxon>Pezizomycotina</taxon>
        <taxon>Sordariomycetes</taxon>
        <taxon>Sordariomycetidae</taxon>
        <taxon>Sordariales</taxon>
        <taxon>Chaetomiaceae</taxon>
        <taxon>Chaetomium</taxon>
    </lineage>
</organism>
<dbReference type="GeneID" id="87843140"/>
<keyword evidence="2" id="KW-1185">Reference proteome</keyword>
<proteinExistence type="predicted"/>
<gene>
    <name evidence="1" type="ORF">B0H64DRAFT_436371</name>
</gene>
<reference evidence="1" key="2">
    <citation type="submission" date="2023-06" db="EMBL/GenBank/DDBJ databases">
        <authorList>
            <consortium name="Lawrence Berkeley National Laboratory"/>
            <person name="Haridas S."/>
            <person name="Hensen N."/>
            <person name="Bonometti L."/>
            <person name="Westerberg I."/>
            <person name="Brannstrom I.O."/>
            <person name="Guillou S."/>
            <person name="Cros-Aarteil S."/>
            <person name="Calhoun S."/>
            <person name="Kuo A."/>
            <person name="Mondo S."/>
            <person name="Pangilinan J."/>
            <person name="Riley R."/>
            <person name="Labutti K."/>
            <person name="Andreopoulos B."/>
            <person name="Lipzen A."/>
            <person name="Chen C."/>
            <person name="Yanf M."/>
            <person name="Daum C."/>
            <person name="Ng V."/>
            <person name="Clum A."/>
            <person name="Steindorff A."/>
            <person name="Ohm R."/>
            <person name="Martin F."/>
            <person name="Silar P."/>
            <person name="Natvig D."/>
            <person name="Lalanne C."/>
            <person name="Gautier V."/>
            <person name="Ament-Velasquez S.L."/>
            <person name="Kruys A."/>
            <person name="Hutchinson M.I."/>
            <person name="Powell A.J."/>
            <person name="Barry K."/>
            <person name="Miller A.N."/>
            <person name="Grigoriev I.V."/>
            <person name="Debuchy R."/>
            <person name="Gladieux P."/>
            <person name="Thoren M.H."/>
            <person name="Johannesson H."/>
        </authorList>
    </citation>
    <scope>NUCLEOTIDE SEQUENCE</scope>
    <source>
        <strain evidence="1">CBS 168.71</strain>
    </source>
</reference>
<evidence type="ECO:0000313" key="1">
    <source>
        <dbReference type="EMBL" id="KAK3290995.1"/>
    </source>
</evidence>
<dbReference type="RefSeq" id="XP_062654509.1">
    <property type="nucleotide sequence ID" value="XM_062806192.1"/>
</dbReference>
<dbReference type="AlphaFoldDB" id="A0AAE0H6S8"/>
<evidence type="ECO:0000313" key="2">
    <source>
        <dbReference type="Proteomes" id="UP001278766"/>
    </source>
</evidence>
<reference evidence="1" key="1">
    <citation type="journal article" date="2023" name="Mol. Phylogenet. Evol.">
        <title>Genome-scale phylogeny and comparative genomics of the fungal order Sordariales.</title>
        <authorList>
            <person name="Hensen N."/>
            <person name="Bonometti L."/>
            <person name="Westerberg I."/>
            <person name="Brannstrom I.O."/>
            <person name="Guillou S."/>
            <person name="Cros-Aarteil S."/>
            <person name="Calhoun S."/>
            <person name="Haridas S."/>
            <person name="Kuo A."/>
            <person name="Mondo S."/>
            <person name="Pangilinan J."/>
            <person name="Riley R."/>
            <person name="LaButti K."/>
            <person name="Andreopoulos B."/>
            <person name="Lipzen A."/>
            <person name="Chen C."/>
            <person name="Yan M."/>
            <person name="Daum C."/>
            <person name="Ng V."/>
            <person name="Clum A."/>
            <person name="Steindorff A."/>
            <person name="Ohm R.A."/>
            <person name="Martin F."/>
            <person name="Silar P."/>
            <person name="Natvig D.O."/>
            <person name="Lalanne C."/>
            <person name="Gautier V."/>
            <person name="Ament-Velasquez S.L."/>
            <person name="Kruys A."/>
            <person name="Hutchinson M.I."/>
            <person name="Powell A.J."/>
            <person name="Barry K."/>
            <person name="Miller A.N."/>
            <person name="Grigoriev I.V."/>
            <person name="Debuchy R."/>
            <person name="Gladieux P."/>
            <person name="Hiltunen Thoren M."/>
            <person name="Johannesson H."/>
        </authorList>
    </citation>
    <scope>NUCLEOTIDE SEQUENCE</scope>
    <source>
        <strain evidence="1">CBS 168.71</strain>
    </source>
</reference>
<sequence length="158" mass="17473">MRAGTLPRDAHIIQCLDSDLTKQRLADTGFVDIKKPDILGDVLGPESDPTARPATIYGYELANRGHYRTLLDGASDATVAGCAFLVPSAEAAHRLTCYETNAYTLATCTIRLDGEPKEPLQARMFKYAGDARALKEGRFDRTLWERQMGQQLPQRSKS</sequence>
<comment type="caution">
    <text evidence="1">The sequence shown here is derived from an EMBL/GenBank/DDBJ whole genome shotgun (WGS) entry which is preliminary data.</text>
</comment>
<name>A0AAE0H6S8_9PEZI</name>